<accession>A0A5K3FUN6</accession>
<organism evidence="1">
    <name type="scientific">Mesocestoides corti</name>
    <name type="common">Flatworm</name>
    <dbReference type="NCBI Taxonomy" id="53468"/>
    <lineage>
        <taxon>Eukaryota</taxon>
        <taxon>Metazoa</taxon>
        <taxon>Spiralia</taxon>
        <taxon>Lophotrochozoa</taxon>
        <taxon>Platyhelminthes</taxon>
        <taxon>Cestoda</taxon>
        <taxon>Eucestoda</taxon>
        <taxon>Cyclophyllidea</taxon>
        <taxon>Mesocestoididae</taxon>
        <taxon>Mesocestoides</taxon>
    </lineage>
</organism>
<name>A0A5K3FUN6_MESCO</name>
<evidence type="ECO:0000313" key="1">
    <source>
        <dbReference type="WBParaSite" id="MCU_011712-RA"/>
    </source>
</evidence>
<reference evidence="1" key="1">
    <citation type="submission" date="2019-11" db="UniProtKB">
        <authorList>
            <consortium name="WormBaseParasite"/>
        </authorList>
    </citation>
    <scope>IDENTIFICATION</scope>
</reference>
<dbReference type="WBParaSite" id="MCU_011712-RA">
    <property type="protein sequence ID" value="MCU_011712-RA"/>
    <property type="gene ID" value="MCU_011712"/>
</dbReference>
<proteinExistence type="predicted"/>
<protein>
    <submittedName>
        <fullName evidence="1">UBP36 hydrolase</fullName>
    </submittedName>
</protein>
<sequence length="63" mass="7304">AALAQIYSHLAKQVLQSEFRLDCRLCGFAYQLNEGKVRLEPPDSRDFVDPQRLCFERPLLPLQ</sequence>
<dbReference type="AlphaFoldDB" id="A0A5K3FUN6"/>